<feature type="signal peptide" evidence="7">
    <location>
        <begin position="1"/>
        <end position="23"/>
    </location>
</feature>
<comment type="function">
    <text evidence="5">Required for the activity of the bacterial periplasmic transport system of putrescine.</text>
</comment>
<keyword evidence="9" id="KW-1185">Reference proteome</keyword>
<sequence>MSSARKIILGLFAALAAFGPALAEEEKKINLYFWPAYIPEELLQRFTKETGIAITLDLYDTNEALLAKLQAGATGYDVVIPSDYIVPTMVKAGLLQKIDAKAMPNGKNIADGFTAPSFDPERAYTAPYTWGTTGLVYDTAKTGGELPDSWSVFFEPGPLSGKIASLDDEVEVFNAAAYYLGIDKCTETPADAQKILDLLLKQKPDLKLYSSSATVDRVIAGEVAVHHIWNGAAHKVIAAVPTARYIYAREGVTQWADNLAIPTTAAHPDNARLFINWMMDPKNIAEVTNYAGYMNSIKGSEPYLKPELSRDASVNMPAEFADRMRPSKECSPTARELRNKVWTKLKK</sequence>
<organism evidence="8 9">
    <name type="scientific">Metarhizobium album</name>
    <dbReference type="NCBI Taxonomy" id="2182425"/>
    <lineage>
        <taxon>Bacteria</taxon>
        <taxon>Pseudomonadati</taxon>
        <taxon>Pseudomonadota</taxon>
        <taxon>Alphaproteobacteria</taxon>
        <taxon>Hyphomicrobiales</taxon>
        <taxon>Rhizobiaceae</taxon>
        <taxon>Metarhizobium</taxon>
    </lineage>
</organism>
<evidence type="ECO:0000256" key="4">
    <source>
        <dbReference type="ARBA" id="ARBA00022764"/>
    </source>
</evidence>
<comment type="caution">
    <text evidence="8">The sequence shown here is derived from an EMBL/GenBank/DDBJ whole genome shotgun (WGS) entry which is preliminary data.</text>
</comment>
<evidence type="ECO:0000256" key="3">
    <source>
        <dbReference type="ARBA" id="ARBA00022729"/>
    </source>
</evidence>
<proteinExistence type="inferred from homology"/>
<dbReference type="OrthoDB" id="9769319at2"/>
<reference evidence="8 9" key="1">
    <citation type="submission" date="2018-05" db="EMBL/GenBank/DDBJ databases">
        <title>The draft genome of strain NS-104.</title>
        <authorList>
            <person name="Hang P."/>
            <person name="Jiang J."/>
        </authorList>
    </citation>
    <scope>NUCLEOTIDE SEQUENCE [LARGE SCALE GENOMIC DNA]</scope>
    <source>
        <strain evidence="8 9">NS-104</strain>
    </source>
</reference>
<comment type="subcellular location">
    <subcellularLocation>
        <location evidence="1 5">Periplasm</location>
    </subcellularLocation>
</comment>
<dbReference type="PRINTS" id="PR00909">
    <property type="entry name" value="SPERMDNBNDNG"/>
</dbReference>
<keyword evidence="4 5" id="KW-0574">Periplasm</keyword>
<dbReference type="AlphaFoldDB" id="A0A2U2DKV4"/>
<dbReference type="InterPro" id="IPR006059">
    <property type="entry name" value="SBP"/>
</dbReference>
<gene>
    <name evidence="8" type="ORF">DEM27_23655</name>
</gene>
<dbReference type="GO" id="GO:0042597">
    <property type="term" value="C:periplasmic space"/>
    <property type="evidence" value="ECO:0007669"/>
    <property type="project" value="UniProtKB-SubCell"/>
</dbReference>
<evidence type="ECO:0000256" key="2">
    <source>
        <dbReference type="ARBA" id="ARBA00022448"/>
    </source>
</evidence>
<accession>A0A2U2DKV4</accession>
<keyword evidence="3 7" id="KW-0732">Signal</keyword>
<evidence type="ECO:0000313" key="9">
    <source>
        <dbReference type="Proteomes" id="UP000245252"/>
    </source>
</evidence>
<dbReference type="Gene3D" id="3.40.190.10">
    <property type="entry name" value="Periplasmic binding protein-like II"/>
    <property type="match status" value="2"/>
</dbReference>
<dbReference type="PANTHER" id="PTHR30222:SF12">
    <property type="entry name" value="NORSPERMIDINE SENSOR"/>
    <property type="match status" value="1"/>
</dbReference>
<dbReference type="PIRSF" id="PIRSF019574">
    <property type="entry name" value="Periplasmic_polyamine_BP"/>
    <property type="match status" value="1"/>
</dbReference>
<comment type="similarity">
    <text evidence="5">Belongs to the bacterial solute-binding protein PotD/PotF family.</text>
</comment>
<evidence type="ECO:0000256" key="7">
    <source>
        <dbReference type="SAM" id="SignalP"/>
    </source>
</evidence>
<dbReference type="GO" id="GO:0019808">
    <property type="term" value="F:polyamine binding"/>
    <property type="evidence" value="ECO:0007669"/>
    <property type="project" value="InterPro"/>
</dbReference>
<dbReference type="EMBL" id="QFBC01000013">
    <property type="protein sequence ID" value="PWE53913.1"/>
    <property type="molecule type" value="Genomic_DNA"/>
</dbReference>
<protein>
    <recommendedName>
        <fullName evidence="5">Putrescine-binding periplasmic protein</fullName>
    </recommendedName>
</protein>
<evidence type="ECO:0000313" key="8">
    <source>
        <dbReference type="EMBL" id="PWE53913.1"/>
    </source>
</evidence>
<dbReference type="RefSeq" id="WP_109460709.1">
    <property type="nucleotide sequence ID" value="NZ_QFBC01000013.1"/>
</dbReference>
<dbReference type="Proteomes" id="UP000245252">
    <property type="component" value="Unassembled WGS sequence"/>
</dbReference>
<dbReference type="Pfam" id="PF13416">
    <property type="entry name" value="SBP_bac_8"/>
    <property type="match status" value="1"/>
</dbReference>
<dbReference type="PANTHER" id="PTHR30222">
    <property type="entry name" value="SPERMIDINE/PUTRESCINE-BINDING PERIPLASMIC PROTEIN"/>
    <property type="match status" value="1"/>
</dbReference>
<evidence type="ECO:0000256" key="6">
    <source>
        <dbReference type="PIRSR" id="PIRSR019574-1"/>
    </source>
</evidence>
<dbReference type="GO" id="GO:0015846">
    <property type="term" value="P:polyamine transport"/>
    <property type="evidence" value="ECO:0007669"/>
    <property type="project" value="InterPro"/>
</dbReference>
<evidence type="ECO:0000256" key="1">
    <source>
        <dbReference type="ARBA" id="ARBA00004418"/>
    </source>
</evidence>
<keyword evidence="2 5" id="KW-0813">Transport</keyword>
<feature type="binding site" evidence="6">
    <location>
        <begin position="168"/>
        <end position="171"/>
    </location>
    <ligand>
        <name>spermidine</name>
        <dbReference type="ChEBI" id="CHEBI:57834"/>
    </ligand>
</feature>
<dbReference type="InterPro" id="IPR001188">
    <property type="entry name" value="Sperm_putr-bd"/>
</dbReference>
<feature type="binding site" evidence="6">
    <location>
        <position position="84"/>
    </location>
    <ligand>
        <name>spermidine</name>
        <dbReference type="ChEBI" id="CHEBI:57834"/>
    </ligand>
</feature>
<dbReference type="SUPFAM" id="SSF53850">
    <property type="entry name" value="Periplasmic binding protein-like II"/>
    <property type="match status" value="1"/>
</dbReference>
<feature type="chain" id="PRO_5015563150" description="Putrescine-binding periplasmic protein" evidence="7">
    <location>
        <begin position="24"/>
        <end position="347"/>
    </location>
</feature>
<evidence type="ECO:0000256" key="5">
    <source>
        <dbReference type="PIRNR" id="PIRNR019574"/>
    </source>
</evidence>
<name>A0A2U2DKV4_9HYPH</name>